<dbReference type="AlphaFoldDB" id="A0A9D4CYY7"/>
<sequence>MVGSAKARNFLKALKDKRLVMWLHFLLDIVNCLSDVSLVIQANNCTVSDMWLELKSAKQSIASYIGW</sequence>
<gene>
    <name evidence="1" type="ORF">DPMN_042106</name>
</gene>
<evidence type="ECO:0000313" key="2">
    <source>
        <dbReference type="Proteomes" id="UP000828390"/>
    </source>
</evidence>
<dbReference type="Proteomes" id="UP000828390">
    <property type="component" value="Unassembled WGS sequence"/>
</dbReference>
<accession>A0A9D4CYY7</accession>
<comment type="caution">
    <text evidence="1">The sequence shown here is derived from an EMBL/GenBank/DDBJ whole genome shotgun (WGS) entry which is preliminary data.</text>
</comment>
<protein>
    <submittedName>
        <fullName evidence="1">Uncharacterized protein</fullName>
    </submittedName>
</protein>
<proteinExistence type="predicted"/>
<dbReference type="EMBL" id="JAIWYP010000011">
    <property type="protein sequence ID" value="KAH3735570.1"/>
    <property type="molecule type" value="Genomic_DNA"/>
</dbReference>
<name>A0A9D4CYY7_DREPO</name>
<evidence type="ECO:0000313" key="1">
    <source>
        <dbReference type="EMBL" id="KAH3735570.1"/>
    </source>
</evidence>
<reference evidence="1" key="2">
    <citation type="submission" date="2020-11" db="EMBL/GenBank/DDBJ databases">
        <authorList>
            <person name="McCartney M.A."/>
            <person name="Auch B."/>
            <person name="Kono T."/>
            <person name="Mallez S."/>
            <person name="Becker A."/>
            <person name="Gohl D.M."/>
            <person name="Silverstein K.A.T."/>
            <person name="Koren S."/>
            <person name="Bechman K.B."/>
            <person name="Herman A."/>
            <person name="Abrahante J.E."/>
            <person name="Garbe J."/>
        </authorList>
    </citation>
    <scope>NUCLEOTIDE SEQUENCE</scope>
    <source>
        <strain evidence="1">Duluth1</strain>
        <tissue evidence="1">Whole animal</tissue>
    </source>
</reference>
<organism evidence="1 2">
    <name type="scientific">Dreissena polymorpha</name>
    <name type="common">Zebra mussel</name>
    <name type="synonym">Mytilus polymorpha</name>
    <dbReference type="NCBI Taxonomy" id="45954"/>
    <lineage>
        <taxon>Eukaryota</taxon>
        <taxon>Metazoa</taxon>
        <taxon>Spiralia</taxon>
        <taxon>Lophotrochozoa</taxon>
        <taxon>Mollusca</taxon>
        <taxon>Bivalvia</taxon>
        <taxon>Autobranchia</taxon>
        <taxon>Heteroconchia</taxon>
        <taxon>Euheterodonta</taxon>
        <taxon>Imparidentia</taxon>
        <taxon>Neoheterodontei</taxon>
        <taxon>Myida</taxon>
        <taxon>Dreissenoidea</taxon>
        <taxon>Dreissenidae</taxon>
        <taxon>Dreissena</taxon>
    </lineage>
</organism>
<reference evidence="1" key="1">
    <citation type="journal article" date="2019" name="bioRxiv">
        <title>The Genome of the Zebra Mussel, Dreissena polymorpha: A Resource for Invasive Species Research.</title>
        <authorList>
            <person name="McCartney M.A."/>
            <person name="Auch B."/>
            <person name="Kono T."/>
            <person name="Mallez S."/>
            <person name="Zhang Y."/>
            <person name="Obille A."/>
            <person name="Becker A."/>
            <person name="Abrahante J.E."/>
            <person name="Garbe J."/>
            <person name="Badalamenti J.P."/>
            <person name="Herman A."/>
            <person name="Mangelson H."/>
            <person name="Liachko I."/>
            <person name="Sullivan S."/>
            <person name="Sone E.D."/>
            <person name="Koren S."/>
            <person name="Silverstein K.A.T."/>
            <person name="Beckman K.B."/>
            <person name="Gohl D.M."/>
        </authorList>
    </citation>
    <scope>NUCLEOTIDE SEQUENCE</scope>
    <source>
        <strain evidence="1">Duluth1</strain>
        <tissue evidence="1">Whole animal</tissue>
    </source>
</reference>
<keyword evidence="2" id="KW-1185">Reference proteome</keyword>